<organism evidence="2 3">
    <name type="scientific">Candidatus Tenderia electrophaga</name>
    <dbReference type="NCBI Taxonomy" id="1748243"/>
    <lineage>
        <taxon>Bacteria</taxon>
        <taxon>Pseudomonadati</taxon>
        <taxon>Pseudomonadota</taxon>
        <taxon>Gammaproteobacteria</taxon>
        <taxon>Candidatus Tenderiales</taxon>
        <taxon>Candidatus Tenderiaceae</taxon>
        <taxon>Candidatus Tenderia</taxon>
    </lineage>
</organism>
<dbReference type="InterPro" id="IPR010610">
    <property type="entry name" value="EryCIII-like_C"/>
</dbReference>
<dbReference type="PANTHER" id="PTHR48050:SF13">
    <property type="entry name" value="STEROL 3-BETA-GLUCOSYLTRANSFERASE UGT80A2"/>
    <property type="match status" value="1"/>
</dbReference>
<protein>
    <submittedName>
        <fullName evidence="2">Glycosyl transferase family 1</fullName>
    </submittedName>
</protein>
<dbReference type="GO" id="GO:0008194">
    <property type="term" value="F:UDP-glycosyltransferase activity"/>
    <property type="evidence" value="ECO:0007669"/>
    <property type="project" value="InterPro"/>
</dbReference>
<dbReference type="STRING" id="1748243.Tel_13740"/>
<name>A0A0S2TG34_9GAMM</name>
<accession>A0A0S2TG34</accession>
<evidence type="ECO:0000259" key="1">
    <source>
        <dbReference type="Pfam" id="PF06722"/>
    </source>
</evidence>
<dbReference type="Gene3D" id="3.40.50.2000">
    <property type="entry name" value="Glycogen Phosphorylase B"/>
    <property type="match status" value="2"/>
</dbReference>
<sequence>MMNANQEHPARPRILFVAEAVTLAHVMRPIQLARSLDAARFDIRLACHPRYLKLFPDLAFEHIGIDSIASEMFMRALAKGQRVYSAQQLERYVEEDLSVIEAFKPDLVIGDFRLSLAVSAPLAGVPYCTVTNAYWSPYASGCTPIPEHPLAGLLGAGAAQHLFDWVRPLIFAWHARPLNQIRRRHGLPSLGHNLRRSYTWADHVLYADIPELTELHNPPANHHFLGPVLWSPSIPLPPWWEELPGERPIVYLNLGSSGRHDLLPLALEALSDQDVTVIAATLGRPLDTPVPDNAFLVDYLPGDAAAARASLVICNGGSPATQQALAMGVPVMGIASNMDQHMNMASIERFGAGRLLRSEQVTRQSVKDAVSATLEQAGYKAQAVQVKALYQRYPVSELFPALIEDLLA</sequence>
<keyword evidence="2" id="KW-0808">Transferase</keyword>
<evidence type="ECO:0000313" key="3">
    <source>
        <dbReference type="Proteomes" id="UP000055136"/>
    </source>
</evidence>
<dbReference type="Proteomes" id="UP000055136">
    <property type="component" value="Chromosome"/>
</dbReference>
<dbReference type="InterPro" id="IPR002213">
    <property type="entry name" value="UDP_glucos_trans"/>
</dbReference>
<dbReference type="PANTHER" id="PTHR48050">
    <property type="entry name" value="STEROL 3-BETA-GLUCOSYLTRANSFERASE"/>
    <property type="match status" value="1"/>
</dbReference>
<dbReference type="GO" id="GO:0017000">
    <property type="term" value="P:antibiotic biosynthetic process"/>
    <property type="evidence" value="ECO:0007669"/>
    <property type="project" value="UniProtKB-ARBA"/>
</dbReference>
<dbReference type="InterPro" id="IPR050426">
    <property type="entry name" value="Glycosyltransferase_28"/>
</dbReference>
<dbReference type="CDD" id="cd03784">
    <property type="entry name" value="GT1_Gtf-like"/>
    <property type="match status" value="1"/>
</dbReference>
<dbReference type="SUPFAM" id="SSF53756">
    <property type="entry name" value="UDP-Glycosyltransferase/glycogen phosphorylase"/>
    <property type="match status" value="1"/>
</dbReference>
<reference evidence="2" key="1">
    <citation type="submission" date="2015-10" db="EMBL/GenBank/DDBJ databases">
        <title>Description of Candidatus Tenderia electrophaga gen. nov, sp. nov., an Uncultivated Electroautotroph from a Biocathode Enrichment.</title>
        <authorList>
            <person name="Eddie B.J."/>
            <person name="Malanoski A.P."/>
            <person name="Wang Z."/>
            <person name="Hall R.J."/>
            <person name="Oh S.D."/>
            <person name="Heiner C."/>
            <person name="Lin B."/>
            <person name="Strycharz-Glaven S.M."/>
        </authorList>
    </citation>
    <scope>NUCLEOTIDE SEQUENCE [LARGE SCALE GENOMIC DNA]</scope>
    <source>
        <strain evidence="2">NRL1</strain>
    </source>
</reference>
<feature type="domain" description="Erythromycin biosynthesis protein CIII-like C-terminal" evidence="1">
    <location>
        <begin position="267"/>
        <end position="388"/>
    </location>
</feature>
<proteinExistence type="predicted"/>
<gene>
    <name evidence="2" type="ORF">Tel_13740</name>
</gene>
<dbReference type="KEGG" id="tee:Tel_13740"/>
<dbReference type="Pfam" id="PF06722">
    <property type="entry name" value="EryCIII-like_C"/>
    <property type="match status" value="1"/>
</dbReference>
<keyword evidence="3" id="KW-1185">Reference proteome</keyword>
<dbReference type="GO" id="GO:0016758">
    <property type="term" value="F:hexosyltransferase activity"/>
    <property type="evidence" value="ECO:0007669"/>
    <property type="project" value="UniProtKB-ARBA"/>
</dbReference>
<dbReference type="AlphaFoldDB" id="A0A0S2TG34"/>
<evidence type="ECO:0000313" key="2">
    <source>
        <dbReference type="EMBL" id="ALP54108.1"/>
    </source>
</evidence>
<dbReference type="EMBL" id="CP013099">
    <property type="protein sequence ID" value="ALP54108.1"/>
    <property type="molecule type" value="Genomic_DNA"/>
</dbReference>